<evidence type="ECO:0000256" key="3">
    <source>
        <dbReference type="ARBA" id="ARBA00022723"/>
    </source>
</evidence>
<evidence type="ECO:0000259" key="5">
    <source>
        <dbReference type="Pfam" id="PF00174"/>
    </source>
</evidence>
<dbReference type="CDD" id="cd02110">
    <property type="entry name" value="SO_family_Moco_dimer"/>
    <property type="match status" value="1"/>
</dbReference>
<dbReference type="InterPro" id="IPR000572">
    <property type="entry name" value="OxRdtase_Mopterin-bd_dom"/>
</dbReference>
<dbReference type="InterPro" id="IPR008335">
    <property type="entry name" value="Mopterin_OxRdtase_euk"/>
</dbReference>
<dbReference type="Proteomes" id="UP001596083">
    <property type="component" value="Unassembled WGS sequence"/>
</dbReference>
<keyword evidence="2" id="KW-0500">Molybdenum</keyword>
<dbReference type="EMBL" id="JBHSPB010000005">
    <property type="protein sequence ID" value="MFC5720700.1"/>
    <property type="molecule type" value="Genomic_DNA"/>
</dbReference>
<name>A0ABW0Z232_9ACTN</name>
<dbReference type="InterPro" id="IPR014756">
    <property type="entry name" value="Ig_E-set"/>
</dbReference>
<evidence type="ECO:0000313" key="7">
    <source>
        <dbReference type="EMBL" id="MFC5720700.1"/>
    </source>
</evidence>
<dbReference type="Gene3D" id="3.90.420.10">
    <property type="entry name" value="Oxidoreductase, molybdopterin-binding domain"/>
    <property type="match status" value="1"/>
</dbReference>
<comment type="caution">
    <text evidence="7">The sequence shown here is derived from an EMBL/GenBank/DDBJ whole genome shotgun (WGS) entry which is preliminary data.</text>
</comment>
<dbReference type="RefSeq" id="WP_390315860.1">
    <property type="nucleotide sequence ID" value="NZ_JBHSPB010000005.1"/>
</dbReference>
<feature type="domain" description="Oxidoreductase molybdopterin-binding" evidence="5">
    <location>
        <begin position="43"/>
        <end position="218"/>
    </location>
</feature>
<keyword evidence="3" id="KW-0479">Metal-binding</keyword>
<dbReference type="SUPFAM" id="SSF81296">
    <property type="entry name" value="E set domains"/>
    <property type="match status" value="1"/>
</dbReference>
<dbReference type="Gene3D" id="2.60.40.650">
    <property type="match status" value="1"/>
</dbReference>
<evidence type="ECO:0000256" key="1">
    <source>
        <dbReference type="ARBA" id="ARBA00001924"/>
    </source>
</evidence>
<dbReference type="PANTHER" id="PTHR19372">
    <property type="entry name" value="SULFITE REDUCTASE"/>
    <property type="match status" value="1"/>
</dbReference>
<feature type="domain" description="Moybdenum cofactor oxidoreductase dimerisation" evidence="6">
    <location>
        <begin position="252"/>
        <end position="340"/>
    </location>
</feature>
<dbReference type="PANTHER" id="PTHR19372:SF7">
    <property type="entry name" value="SULFITE OXIDASE, MITOCHONDRIAL"/>
    <property type="match status" value="1"/>
</dbReference>
<accession>A0ABW0Z232</accession>
<evidence type="ECO:0000259" key="6">
    <source>
        <dbReference type="Pfam" id="PF03404"/>
    </source>
</evidence>
<proteinExistence type="predicted"/>
<sequence length="341" mass="36500">MKPWDKRDDMVVHEGEPFNAEAPAAALAAGVVTEVDGFYCRNHGTVPEEGPEEWRLVVDGLVRQELRLSLDALRGGFARCEVVATLQCAGNHRAGLMDVRDIPGEIRWGSGAISTARWTGVRLADVLERAGIEDGAAHIAFEAPDVAKDALPPQPYGASVPVAKARSGEVLLAWAMNGRPLPPVHGAPLRVVVPGWIGARSVKWVRRVTARAEPSTNYFQATAYRLPSGSGSMPLEAVAVNCGILRAGRGEAVGYAYAGDGRGVARVEVSADGGHTWTRAELDAPPGPWAWQHWRAAVPTTAGTELVARAWDCDGTPQPQCAAALWNPKGYANNAWARMRL</sequence>
<keyword evidence="4" id="KW-0560">Oxidoreductase</keyword>
<dbReference type="SUPFAM" id="SSF56524">
    <property type="entry name" value="Oxidoreductase molybdopterin-binding domain"/>
    <property type="match status" value="1"/>
</dbReference>
<dbReference type="InterPro" id="IPR036374">
    <property type="entry name" value="OxRdtase_Mopterin-bd_sf"/>
</dbReference>
<reference evidence="8" key="1">
    <citation type="journal article" date="2019" name="Int. J. Syst. Evol. Microbiol.">
        <title>The Global Catalogue of Microorganisms (GCM) 10K type strain sequencing project: providing services to taxonomists for standard genome sequencing and annotation.</title>
        <authorList>
            <consortium name="The Broad Institute Genomics Platform"/>
            <consortium name="The Broad Institute Genome Sequencing Center for Infectious Disease"/>
            <person name="Wu L."/>
            <person name="Ma J."/>
        </authorList>
    </citation>
    <scope>NUCLEOTIDE SEQUENCE [LARGE SCALE GENOMIC DNA]</scope>
    <source>
        <strain evidence="8">CGMCC 4.7304</strain>
    </source>
</reference>
<protein>
    <submittedName>
        <fullName evidence="7">Sulfite oxidase</fullName>
    </submittedName>
</protein>
<organism evidence="7 8">
    <name type="scientific">Streptomyces gamaensis</name>
    <dbReference type="NCBI Taxonomy" id="1763542"/>
    <lineage>
        <taxon>Bacteria</taxon>
        <taxon>Bacillati</taxon>
        <taxon>Actinomycetota</taxon>
        <taxon>Actinomycetes</taxon>
        <taxon>Kitasatosporales</taxon>
        <taxon>Streptomycetaceae</taxon>
        <taxon>Streptomyces</taxon>
    </lineage>
</organism>
<evidence type="ECO:0000313" key="8">
    <source>
        <dbReference type="Proteomes" id="UP001596083"/>
    </source>
</evidence>
<evidence type="ECO:0000256" key="4">
    <source>
        <dbReference type="ARBA" id="ARBA00023002"/>
    </source>
</evidence>
<dbReference type="PRINTS" id="PR00407">
    <property type="entry name" value="EUMOPTERIN"/>
</dbReference>
<dbReference type="InterPro" id="IPR005066">
    <property type="entry name" value="MoCF_OxRdtse_dimer"/>
</dbReference>
<dbReference type="Pfam" id="PF03404">
    <property type="entry name" value="Mo-co_dimer"/>
    <property type="match status" value="1"/>
</dbReference>
<dbReference type="Pfam" id="PF00174">
    <property type="entry name" value="Oxidored_molyb"/>
    <property type="match status" value="1"/>
</dbReference>
<comment type="cofactor">
    <cofactor evidence="1">
        <name>Mo-molybdopterin</name>
        <dbReference type="ChEBI" id="CHEBI:71302"/>
    </cofactor>
</comment>
<gene>
    <name evidence="7" type="ORF">ACFP1Z_11050</name>
</gene>
<keyword evidence="8" id="KW-1185">Reference proteome</keyword>
<evidence type="ECO:0000256" key="2">
    <source>
        <dbReference type="ARBA" id="ARBA00022505"/>
    </source>
</evidence>